<comment type="subcellular location">
    <subcellularLocation>
        <location evidence="1">Cell membrane</location>
        <topology evidence="1">Multi-pass membrane protein</topology>
    </subcellularLocation>
</comment>
<dbReference type="Gene3D" id="3.30.465.10">
    <property type="match status" value="1"/>
</dbReference>
<protein>
    <recommendedName>
        <fullName evidence="8">CBS domain-containing protein</fullName>
    </recommendedName>
</protein>
<dbReference type="InterPro" id="IPR044751">
    <property type="entry name" value="Ion_transp-like_CBS"/>
</dbReference>
<dbReference type="SMART" id="SM00116">
    <property type="entry name" value="CBS"/>
    <property type="match status" value="2"/>
</dbReference>
<keyword evidence="5 6" id="KW-0129">CBS domain</keyword>
<dbReference type="Pfam" id="PF03471">
    <property type="entry name" value="CorC_HlyC"/>
    <property type="match status" value="1"/>
</dbReference>
<evidence type="ECO:0000256" key="1">
    <source>
        <dbReference type="ARBA" id="ARBA00004651"/>
    </source>
</evidence>
<sequence>MDGGSEGHSTIWSRLSRLFGHDDQESLEKAILEARAEGEVEPDEESMLLGILRFNDLQVQDTMIPRTDIDCVPHDMPMAEVAAIIVRSGHSRIPVYKETRDNIVGILHAKDLLRSMLDGEGNVSSLAGLIREPFFVPETKSIRTLLQEFRARKQHIAIALDEYGGTSGLITIEDVLEEIVGDIEDEHDTPREEDIRPVGDNIYELTGRALLEDLEDMGVDLDSDEVDTIGGYLSMEAGHVPAPGESFTLRGWTFTVLEADRKLILRLRMEPADSAASRQTAGQDTAQQDGEQGAGPETAQDAAQDEASDDPAVAPRYETLPGSLGAAATAAAPLDDAAASPQAAVQAAEEILRSTPPPAAETGDDAPRPTESPRV</sequence>
<evidence type="ECO:0000256" key="2">
    <source>
        <dbReference type="ARBA" id="ARBA00006337"/>
    </source>
</evidence>
<proteinExistence type="inferred from homology"/>
<evidence type="ECO:0000256" key="4">
    <source>
        <dbReference type="ARBA" id="ARBA00022737"/>
    </source>
</evidence>
<evidence type="ECO:0000256" key="3">
    <source>
        <dbReference type="ARBA" id="ARBA00022475"/>
    </source>
</evidence>
<comment type="similarity">
    <text evidence="2">Belongs to the UPF0053 family.</text>
</comment>
<dbReference type="PANTHER" id="PTHR22777">
    <property type="entry name" value="HEMOLYSIN-RELATED"/>
    <property type="match status" value="1"/>
</dbReference>
<keyword evidence="10" id="KW-1185">Reference proteome</keyword>
<dbReference type="InterPro" id="IPR036318">
    <property type="entry name" value="FAD-bd_PCMH-like_sf"/>
</dbReference>
<evidence type="ECO:0000256" key="6">
    <source>
        <dbReference type="PROSITE-ProRule" id="PRU00703"/>
    </source>
</evidence>
<dbReference type="CDD" id="cd04590">
    <property type="entry name" value="CBS_pair_CorC_HlyC_assoc"/>
    <property type="match status" value="1"/>
</dbReference>
<keyword evidence="3" id="KW-0472">Membrane</keyword>
<evidence type="ECO:0000256" key="7">
    <source>
        <dbReference type="SAM" id="MobiDB-lite"/>
    </source>
</evidence>
<accession>A0ABQ0E514</accession>
<feature type="compositionally biased region" description="Low complexity" evidence="7">
    <location>
        <begin position="322"/>
        <end position="348"/>
    </location>
</feature>
<dbReference type="InterPro" id="IPR005170">
    <property type="entry name" value="Transptr-assoc_dom"/>
</dbReference>
<dbReference type="SUPFAM" id="SSF56176">
    <property type="entry name" value="FAD-binding/transporter-associated domain-like"/>
    <property type="match status" value="1"/>
</dbReference>
<evidence type="ECO:0000313" key="10">
    <source>
        <dbReference type="Proteomes" id="UP001628192"/>
    </source>
</evidence>
<comment type="caution">
    <text evidence="9">The sequence shown here is derived from an EMBL/GenBank/DDBJ whole genome shotgun (WGS) entry which is preliminary data.</text>
</comment>
<dbReference type="Pfam" id="PF00571">
    <property type="entry name" value="CBS"/>
    <property type="match status" value="2"/>
</dbReference>
<feature type="domain" description="CBS" evidence="8">
    <location>
        <begin position="129"/>
        <end position="189"/>
    </location>
</feature>
<dbReference type="PROSITE" id="PS51371">
    <property type="entry name" value="CBS"/>
    <property type="match status" value="2"/>
</dbReference>
<keyword evidence="3" id="KW-1003">Cell membrane</keyword>
<dbReference type="SUPFAM" id="SSF54631">
    <property type="entry name" value="CBS-domain pair"/>
    <property type="match status" value="1"/>
</dbReference>
<evidence type="ECO:0000259" key="8">
    <source>
        <dbReference type="PROSITE" id="PS51371"/>
    </source>
</evidence>
<dbReference type="PANTHER" id="PTHR22777:SF32">
    <property type="entry name" value="UPF0053 INNER MEMBRANE PROTEIN YFJD"/>
    <property type="match status" value="1"/>
</dbReference>
<feature type="region of interest" description="Disordered" evidence="7">
    <location>
        <begin position="273"/>
        <end position="375"/>
    </location>
</feature>
<organism evidence="9 10">
    <name type="scientific">Desulfovibrio falkowii</name>
    <dbReference type="NCBI Taxonomy" id="3136602"/>
    <lineage>
        <taxon>Bacteria</taxon>
        <taxon>Pseudomonadati</taxon>
        <taxon>Thermodesulfobacteriota</taxon>
        <taxon>Desulfovibrionia</taxon>
        <taxon>Desulfovibrionales</taxon>
        <taxon>Desulfovibrionaceae</taxon>
        <taxon>Desulfovibrio</taxon>
    </lineage>
</organism>
<name>A0ABQ0E514_9BACT</name>
<reference evidence="9 10" key="1">
    <citation type="journal article" date="2025" name="Int. J. Syst. Evol. Microbiol.">
        <title>Desulfovibrio falkowii sp. nov., Porphyromonas miyakawae sp. nov., Mediterraneibacter flintii sp. nov. and Owariibacterium komagatae gen. nov., sp. nov., isolated from human faeces.</title>
        <authorList>
            <person name="Hamaguchi T."/>
            <person name="Ohara M."/>
            <person name="Hisatomi A."/>
            <person name="Sekiguchi K."/>
            <person name="Takeda J.I."/>
            <person name="Ueyama J."/>
            <person name="Ito M."/>
            <person name="Nishiwaki H."/>
            <person name="Ogi T."/>
            <person name="Hirayama M."/>
            <person name="Ohkuma M."/>
            <person name="Sakamoto M."/>
            <person name="Ohno K."/>
        </authorList>
    </citation>
    <scope>NUCLEOTIDE SEQUENCE [LARGE SCALE GENOMIC DNA]</scope>
    <source>
        <strain evidence="9 10">13CB8C</strain>
    </source>
</reference>
<feature type="compositionally biased region" description="Basic and acidic residues" evidence="7">
    <location>
        <begin position="365"/>
        <end position="375"/>
    </location>
</feature>
<keyword evidence="4" id="KW-0677">Repeat</keyword>
<dbReference type="Gene3D" id="3.10.580.10">
    <property type="entry name" value="CBS-domain"/>
    <property type="match status" value="1"/>
</dbReference>
<dbReference type="Proteomes" id="UP001628192">
    <property type="component" value="Unassembled WGS sequence"/>
</dbReference>
<evidence type="ECO:0000313" key="9">
    <source>
        <dbReference type="EMBL" id="GAB1252768.1"/>
    </source>
</evidence>
<evidence type="ECO:0000256" key="5">
    <source>
        <dbReference type="ARBA" id="ARBA00023122"/>
    </source>
</evidence>
<dbReference type="InterPro" id="IPR016169">
    <property type="entry name" value="FAD-bd_PCMH_sub2"/>
</dbReference>
<feature type="domain" description="CBS" evidence="8">
    <location>
        <begin position="63"/>
        <end position="125"/>
    </location>
</feature>
<gene>
    <name evidence="9" type="ORF">Defa_02550</name>
</gene>
<feature type="compositionally biased region" description="Polar residues" evidence="7">
    <location>
        <begin position="276"/>
        <end position="290"/>
    </location>
</feature>
<dbReference type="EMBL" id="BAAFSG010000001">
    <property type="protein sequence ID" value="GAB1252768.1"/>
    <property type="molecule type" value="Genomic_DNA"/>
</dbReference>
<dbReference type="InterPro" id="IPR046342">
    <property type="entry name" value="CBS_dom_sf"/>
</dbReference>
<dbReference type="SMART" id="SM01091">
    <property type="entry name" value="CorC_HlyC"/>
    <property type="match status" value="1"/>
</dbReference>
<dbReference type="InterPro" id="IPR000644">
    <property type="entry name" value="CBS_dom"/>
</dbReference>